<organism evidence="2 3">
    <name type="scientific">Lacibacter sediminis</name>
    <dbReference type="NCBI Taxonomy" id="2760713"/>
    <lineage>
        <taxon>Bacteria</taxon>
        <taxon>Pseudomonadati</taxon>
        <taxon>Bacteroidota</taxon>
        <taxon>Chitinophagia</taxon>
        <taxon>Chitinophagales</taxon>
        <taxon>Chitinophagaceae</taxon>
        <taxon>Lacibacter</taxon>
    </lineage>
</organism>
<dbReference type="PROSITE" id="PS51186">
    <property type="entry name" value="GNAT"/>
    <property type="match status" value="1"/>
</dbReference>
<reference evidence="3" key="1">
    <citation type="submission" date="2020-08" db="EMBL/GenBank/DDBJ databases">
        <title>Lacibacter sp. S13-6-6 genome sequencing.</title>
        <authorList>
            <person name="Jin L."/>
        </authorList>
    </citation>
    <scope>NUCLEOTIDE SEQUENCE [LARGE SCALE GENOMIC DNA]</scope>
    <source>
        <strain evidence="3">S13-6-6</strain>
    </source>
</reference>
<dbReference type="EMBL" id="CP060007">
    <property type="protein sequence ID" value="QNA46696.1"/>
    <property type="molecule type" value="Genomic_DNA"/>
</dbReference>
<dbReference type="InterPro" id="IPR016181">
    <property type="entry name" value="Acyl_CoA_acyltransferase"/>
</dbReference>
<protein>
    <submittedName>
        <fullName evidence="2">GNAT family N-acetyltransferase</fullName>
    </submittedName>
</protein>
<dbReference type="InterPro" id="IPR000182">
    <property type="entry name" value="GNAT_dom"/>
</dbReference>
<dbReference type="Pfam" id="PF13673">
    <property type="entry name" value="Acetyltransf_10"/>
    <property type="match status" value="1"/>
</dbReference>
<evidence type="ECO:0000313" key="2">
    <source>
        <dbReference type="EMBL" id="QNA46696.1"/>
    </source>
</evidence>
<evidence type="ECO:0000313" key="3">
    <source>
        <dbReference type="Proteomes" id="UP000515344"/>
    </source>
</evidence>
<dbReference type="Gene3D" id="3.40.630.30">
    <property type="match status" value="1"/>
</dbReference>
<keyword evidence="3" id="KW-1185">Reference proteome</keyword>
<proteinExistence type="predicted"/>
<dbReference type="AlphaFoldDB" id="A0A7G5XMJ3"/>
<dbReference type="KEGG" id="lacs:H4075_05995"/>
<accession>A0A7G5XMJ3</accession>
<dbReference type="Proteomes" id="UP000515344">
    <property type="component" value="Chromosome"/>
</dbReference>
<dbReference type="CDD" id="cd04301">
    <property type="entry name" value="NAT_SF"/>
    <property type="match status" value="1"/>
</dbReference>
<sequence>MKLNWNLKKFEALTPYELYNIMWLRNEVFVVEQNCVYQDADYKDQKGWHLMGVDEEDRLMAYVRLLPVGVSYENEPSIGRVVTSPAARGTGVGRELMQIAIQQCKELFGNTDIKIGAQFYLFKFYSSLGFEQTSEIYLEDNIEHIEMIRNCEKE</sequence>
<feature type="domain" description="N-acetyltransferase" evidence="1">
    <location>
        <begin position="8"/>
        <end position="152"/>
    </location>
</feature>
<dbReference type="GO" id="GO:0016747">
    <property type="term" value="F:acyltransferase activity, transferring groups other than amino-acyl groups"/>
    <property type="evidence" value="ECO:0007669"/>
    <property type="project" value="InterPro"/>
</dbReference>
<evidence type="ECO:0000259" key="1">
    <source>
        <dbReference type="PROSITE" id="PS51186"/>
    </source>
</evidence>
<name>A0A7G5XMJ3_9BACT</name>
<dbReference type="SUPFAM" id="SSF55729">
    <property type="entry name" value="Acyl-CoA N-acyltransferases (Nat)"/>
    <property type="match status" value="1"/>
</dbReference>
<gene>
    <name evidence="2" type="ORF">H4075_05995</name>
</gene>